<sequence length="84" mass="10094">MTYIKIFNVIKIIYIYNNYHNQALVNIKGCFEIPQILNPYEMVGKIEIIILKVQVCRRINAIAIKRPSFYEMRFYGKFIKTLHH</sequence>
<keyword evidence="2" id="KW-1185">Reference proteome</keyword>
<dbReference type="EMBL" id="CAJZBQ010000013">
    <property type="protein sequence ID" value="CAG9315286.1"/>
    <property type="molecule type" value="Genomic_DNA"/>
</dbReference>
<gene>
    <name evidence="1" type="ORF">BSTOLATCC_MIC13060</name>
</gene>
<accession>A0AAU9INF1</accession>
<comment type="caution">
    <text evidence="1">The sequence shown here is derived from an EMBL/GenBank/DDBJ whole genome shotgun (WGS) entry which is preliminary data.</text>
</comment>
<reference evidence="1" key="1">
    <citation type="submission" date="2021-09" db="EMBL/GenBank/DDBJ databases">
        <authorList>
            <consortium name="AG Swart"/>
            <person name="Singh M."/>
            <person name="Singh A."/>
            <person name="Seah K."/>
            <person name="Emmerich C."/>
        </authorList>
    </citation>
    <scope>NUCLEOTIDE SEQUENCE</scope>
    <source>
        <strain evidence="1">ATCC30299</strain>
    </source>
</reference>
<protein>
    <submittedName>
        <fullName evidence="1">Uncharacterized protein</fullName>
    </submittedName>
</protein>
<proteinExistence type="predicted"/>
<name>A0AAU9INF1_9CILI</name>
<evidence type="ECO:0000313" key="2">
    <source>
        <dbReference type="Proteomes" id="UP001162131"/>
    </source>
</evidence>
<dbReference type="AlphaFoldDB" id="A0AAU9INF1"/>
<organism evidence="1 2">
    <name type="scientific">Blepharisma stoltei</name>
    <dbReference type="NCBI Taxonomy" id="1481888"/>
    <lineage>
        <taxon>Eukaryota</taxon>
        <taxon>Sar</taxon>
        <taxon>Alveolata</taxon>
        <taxon>Ciliophora</taxon>
        <taxon>Postciliodesmatophora</taxon>
        <taxon>Heterotrichea</taxon>
        <taxon>Heterotrichida</taxon>
        <taxon>Blepharismidae</taxon>
        <taxon>Blepharisma</taxon>
    </lineage>
</organism>
<dbReference type="Proteomes" id="UP001162131">
    <property type="component" value="Unassembled WGS sequence"/>
</dbReference>
<evidence type="ECO:0000313" key="1">
    <source>
        <dbReference type="EMBL" id="CAG9315286.1"/>
    </source>
</evidence>